<comment type="caution">
    <text evidence="3">The sequence shown here is derived from an EMBL/GenBank/DDBJ whole genome shotgun (WGS) entry which is preliminary data.</text>
</comment>
<evidence type="ECO:0000313" key="3">
    <source>
        <dbReference type="EMBL" id="MBA4493249.1"/>
    </source>
</evidence>
<dbReference type="GO" id="GO:0051607">
    <property type="term" value="P:defense response to virus"/>
    <property type="evidence" value="ECO:0007669"/>
    <property type="project" value="UniProtKB-KW"/>
</dbReference>
<evidence type="ECO:0000256" key="1">
    <source>
        <dbReference type="ARBA" id="ARBA00023118"/>
    </source>
</evidence>
<feature type="domain" description="CRISPR associated protein Cas6 C-terminal" evidence="2">
    <location>
        <begin position="79"/>
        <end position="199"/>
    </location>
</feature>
<dbReference type="AlphaFoldDB" id="A0A7W2A7L5"/>
<dbReference type="EMBL" id="JACEIQ010000001">
    <property type="protein sequence ID" value="MBA4493249.1"/>
    <property type="molecule type" value="Genomic_DNA"/>
</dbReference>
<organism evidence="3 4">
    <name type="scientific">Paenactinomyces guangxiensis</name>
    <dbReference type="NCBI Taxonomy" id="1490290"/>
    <lineage>
        <taxon>Bacteria</taxon>
        <taxon>Bacillati</taxon>
        <taxon>Bacillota</taxon>
        <taxon>Bacilli</taxon>
        <taxon>Bacillales</taxon>
        <taxon>Thermoactinomycetaceae</taxon>
        <taxon>Paenactinomyces</taxon>
    </lineage>
</organism>
<dbReference type="PANTHER" id="PTHR36984">
    <property type="entry name" value="CRISPR-ASSOCIATED ENDORIBONUCLEASE CAS6 1"/>
    <property type="match status" value="1"/>
</dbReference>
<dbReference type="Gene3D" id="3.30.70.1890">
    <property type="match status" value="1"/>
</dbReference>
<protein>
    <submittedName>
        <fullName evidence="3">CRISPR-associated endoribonuclease Cas6</fullName>
    </submittedName>
</protein>
<reference evidence="3 4" key="1">
    <citation type="submission" date="2020-07" db="EMBL/GenBank/DDBJ databases">
        <authorList>
            <person name="Feng H."/>
        </authorList>
    </citation>
    <scope>NUCLEOTIDE SEQUENCE [LARGE SCALE GENOMIC DNA]</scope>
    <source>
        <strain evidence="4">s-10</strain>
    </source>
</reference>
<sequence length="206" mass="23787">MEYRGKSYKPIVFSRLQFETRKNTATHMEVKGFCSFKADSIQPVLMQRLIEGMWKLGYLQLLDIKIPLVDVKVEATVLFQETMLYKSLSPIVVPIQDGDRLRFCHPLESRFYDSVRQSAANWYYLKWGEEIPSDTSIHISLLHPEKFQLKKAAVLTKYKEKKLKGYQIPIKVQAPPKVQQVLYESGAGSYSSQGFGCLQTLKEVKE</sequence>
<dbReference type="CDD" id="cd21140">
    <property type="entry name" value="Cas6_I-like"/>
    <property type="match status" value="1"/>
</dbReference>
<dbReference type="InterPro" id="IPR045747">
    <property type="entry name" value="CRISPR-assoc_prot_Cas6_N_sf"/>
</dbReference>
<dbReference type="InterPro" id="IPR010156">
    <property type="entry name" value="CRISPR-assoc_prot_Cas6"/>
</dbReference>
<dbReference type="InterPro" id="IPR049435">
    <property type="entry name" value="Cas_Cas6_C"/>
</dbReference>
<evidence type="ECO:0000259" key="2">
    <source>
        <dbReference type="Pfam" id="PF01881"/>
    </source>
</evidence>
<keyword evidence="1" id="KW-0051">Antiviral defense</keyword>
<gene>
    <name evidence="3" type="primary">cas6</name>
    <name evidence="3" type="ORF">H1191_02845</name>
</gene>
<keyword evidence="4" id="KW-1185">Reference proteome</keyword>
<proteinExistence type="predicted"/>
<dbReference type="GO" id="GO:0016788">
    <property type="term" value="F:hydrolase activity, acting on ester bonds"/>
    <property type="evidence" value="ECO:0007669"/>
    <property type="project" value="InterPro"/>
</dbReference>
<accession>A0A7W2A7L5</accession>
<dbReference type="Proteomes" id="UP000535491">
    <property type="component" value="Unassembled WGS sequence"/>
</dbReference>
<dbReference type="RefSeq" id="WP_181750447.1">
    <property type="nucleotide sequence ID" value="NZ_JACEIQ010000001.1"/>
</dbReference>
<dbReference type="Gene3D" id="3.30.70.1900">
    <property type="match status" value="1"/>
</dbReference>
<name>A0A7W2A7L5_9BACL</name>
<dbReference type="NCBIfam" id="TIGR01877">
    <property type="entry name" value="cas_cas6"/>
    <property type="match status" value="1"/>
</dbReference>
<evidence type="ECO:0000313" key="4">
    <source>
        <dbReference type="Proteomes" id="UP000535491"/>
    </source>
</evidence>
<dbReference type="PANTHER" id="PTHR36984:SF3">
    <property type="entry name" value="CRISPR-ASSOCIATED ENDORIBONUCLEASE CAS6"/>
    <property type="match status" value="1"/>
</dbReference>
<dbReference type="Pfam" id="PF01881">
    <property type="entry name" value="Cas_Cas6_C"/>
    <property type="match status" value="1"/>
</dbReference>